<organism evidence="1 2">
    <name type="scientific">Gossypium laxum</name>
    <dbReference type="NCBI Taxonomy" id="34288"/>
    <lineage>
        <taxon>Eukaryota</taxon>
        <taxon>Viridiplantae</taxon>
        <taxon>Streptophyta</taxon>
        <taxon>Embryophyta</taxon>
        <taxon>Tracheophyta</taxon>
        <taxon>Spermatophyta</taxon>
        <taxon>Magnoliopsida</taxon>
        <taxon>eudicotyledons</taxon>
        <taxon>Gunneridae</taxon>
        <taxon>Pentapetalae</taxon>
        <taxon>rosids</taxon>
        <taxon>malvids</taxon>
        <taxon>Malvales</taxon>
        <taxon>Malvaceae</taxon>
        <taxon>Malvoideae</taxon>
        <taxon>Gossypium</taxon>
    </lineage>
</organism>
<evidence type="ECO:0000313" key="2">
    <source>
        <dbReference type="Proteomes" id="UP000593574"/>
    </source>
</evidence>
<evidence type="ECO:0008006" key="3">
    <source>
        <dbReference type="Google" id="ProtNLM"/>
    </source>
</evidence>
<sequence>DLLQEDQVESVLGILLVNLVQKDEVVWRGDSFGVYTVKGNSTRSWLLPSGIYGTTGIEFATKASGKQYKRWWKVRLNQLKKAVAGIIIRNEAGLVMGSCVYLWDNVSEQTTTEAIACLRVVNFAEDLGFR</sequence>
<evidence type="ECO:0000313" key="1">
    <source>
        <dbReference type="EMBL" id="MBA0729329.1"/>
    </source>
</evidence>
<dbReference type="Proteomes" id="UP000593574">
    <property type="component" value="Unassembled WGS sequence"/>
</dbReference>
<reference evidence="1 2" key="1">
    <citation type="journal article" date="2019" name="Genome Biol. Evol.">
        <title>Insights into the evolution of the New World diploid cottons (Gossypium, subgenus Houzingenia) based on genome sequencing.</title>
        <authorList>
            <person name="Grover C.E."/>
            <person name="Arick M.A. 2nd"/>
            <person name="Thrash A."/>
            <person name="Conover J.L."/>
            <person name="Sanders W.S."/>
            <person name="Peterson D.G."/>
            <person name="Frelichowski J.E."/>
            <person name="Scheffler J.A."/>
            <person name="Scheffler B.E."/>
            <person name="Wendel J.F."/>
        </authorList>
    </citation>
    <scope>NUCLEOTIDE SEQUENCE [LARGE SCALE GENOMIC DNA]</scope>
    <source>
        <strain evidence="1">4</strain>
        <tissue evidence="1">Leaf</tissue>
    </source>
</reference>
<comment type="caution">
    <text evidence="1">The sequence shown here is derived from an EMBL/GenBank/DDBJ whole genome shotgun (WGS) entry which is preliminary data.</text>
</comment>
<dbReference type="AlphaFoldDB" id="A0A7J9B0S9"/>
<proteinExistence type="predicted"/>
<protein>
    <recommendedName>
        <fullName evidence="3">RNase H type-1 domain-containing protein</fullName>
    </recommendedName>
</protein>
<feature type="non-terminal residue" evidence="1">
    <location>
        <position position="1"/>
    </location>
</feature>
<accession>A0A7J9B0S9</accession>
<keyword evidence="2" id="KW-1185">Reference proteome</keyword>
<name>A0A7J9B0S9_9ROSI</name>
<gene>
    <name evidence="1" type="ORF">Golax_022989</name>
</gene>
<dbReference type="EMBL" id="JABEZV010436690">
    <property type="protein sequence ID" value="MBA0729329.1"/>
    <property type="molecule type" value="Genomic_DNA"/>
</dbReference>